<sequence>MNRDRILAVEEGSWGRSTTYRIGSEPVMTTILTEKVPKRDEVHIQKQLEESLEKALGFQEETIPELPDDVVLPPTEEDHFKLPYLVSSINAAILEDTIRQLQILDECNTSLRIHMVQSAMDQLRASKYGVPKPEVIDELEGIDKTKLACDEYKMNKLDADRKFINEVVKDTYTDLSVLNSYKILSDHVAKILFLDEYRVTLAEDEAKNRLACRDVARQLRQQRVHHKTVAYDTDGIIDDLKTQVEDASLMASVRSRYIDNWQRARTEQHFRTIDDKESTPTDSIEYYKQRIDNEQRVHTEVELLVNIAINETLEKVEEWMNKFDADMEAMDLEVQKKKHAYKNMLDKRIKLEETIEKHDQQMKDWKQFKGDREEARQYVEKMTNSAIIVQAWWRGLLVRLQLGPYRPKKKPKKAAKKKFF</sequence>
<dbReference type="PROSITE" id="PS50096">
    <property type="entry name" value="IQ"/>
    <property type="match status" value="1"/>
</dbReference>
<dbReference type="Pfam" id="PF00612">
    <property type="entry name" value="IQ"/>
    <property type="match status" value="1"/>
</dbReference>
<protein>
    <recommendedName>
        <fullName evidence="3">Dynein regulatory complex protein 9</fullName>
    </recommendedName>
    <alternativeName>
        <fullName evidence="9">IQ domain-containing protein G</fullName>
    </alternativeName>
</protein>
<evidence type="ECO:0000256" key="6">
    <source>
        <dbReference type="ARBA" id="ARBA00023069"/>
    </source>
</evidence>
<evidence type="ECO:0000256" key="8">
    <source>
        <dbReference type="ARBA" id="ARBA00023273"/>
    </source>
</evidence>
<keyword evidence="8" id="KW-0966">Cell projection</keyword>
<comment type="caution">
    <text evidence="10">The sequence shown here is derived from an EMBL/GenBank/DDBJ whole genome shotgun (WGS) entry which is preliminary data.</text>
</comment>
<dbReference type="InterPro" id="IPR042618">
    <property type="entry name" value="IQCG"/>
</dbReference>
<keyword evidence="6" id="KW-0969">Cilium</keyword>
<evidence type="ECO:0000256" key="4">
    <source>
        <dbReference type="ARBA" id="ARBA00022490"/>
    </source>
</evidence>
<evidence type="ECO:0000256" key="9">
    <source>
        <dbReference type="ARBA" id="ARBA00032183"/>
    </source>
</evidence>
<dbReference type="CDD" id="cd23766">
    <property type="entry name" value="IQCG"/>
    <property type="match status" value="1"/>
</dbReference>
<dbReference type="SMART" id="SM00015">
    <property type="entry name" value="IQ"/>
    <property type="match status" value="1"/>
</dbReference>
<keyword evidence="5" id="KW-0282">Flagellum</keyword>
<evidence type="ECO:0000256" key="1">
    <source>
        <dbReference type="ARBA" id="ARBA00004611"/>
    </source>
</evidence>
<accession>A0ABQ7Q073</accession>
<evidence type="ECO:0000256" key="5">
    <source>
        <dbReference type="ARBA" id="ARBA00022846"/>
    </source>
</evidence>
<proteinExistence type="inferred from homology"/>
<dbReference type="InterPro" id="IPR000048">
    <property type="entry name" value="IQ_motif_EF-hand-BS"/>
</dbReference>
<comment type="similarity">
    <text evidence="2">Belongs to the DRC9 family.</text>
</comment>
<evidence type="ECO:0000256" key="3">
    <source>
        <dbReference type="ARBA" id="ARBA00013738"/>
    </source>
</evidence>
<keyword evidence="7" id="KW-0206">Cytoskeleton</keyword>
<gene>
    <name evidence="10" type="ORF">JYU34_018883</name>
</gene>
<evidence type="ECO:0000256" key="2">
    <source>
        <dbReference type="ARBA" id="ARBA00008222"/>
    </source>
</evidence>
<evidence type="ECO:0000313" key="11">
    <source>
        <dbReference type="Proteomes" id="UP000823941"/>
    </source>
</evidence>
<name>A0ABQ7Q073_PLUXY</name>
<evidence type="ECO:0000313" key="10">
    <source>
        <dbReference type="EMBL" id="KAG7298114.1"/>
    </source>
</evidence>
<dbReference type="PANTHER" id="PTHR14871">
    <property type="entry name" value="DYNEIN REGULATORY COMPLEX PROTEIN 9"/>
    <property type="match status" value="1"/>
</dbReference>
<reference evidence="10 11" key="1">
    <citation type="submission" date="2021-06" db="EMBL/GenBank/DDBJ databases">
        <title>A haploid diamondback moth (Plutella xylostella L.) genome assembly resolves 31 chromosomes and identifies a diamide resistance mutation.</title>
        <authorList>
            <person name="Ward C.M."/>
            <person name="Perry K.D."/>
            <person name="Baker G."/>
            <person name="Powis K."/>
            <person name="Heckel D.G."/>
            <person name="Baxter S.W."/>
        </authorList>
    </citation>
    <scope>NUCLEOTIDE SEQUENCE [LARGE SCALE GENOMIC DNA]</scope>
    <source>
        <strain evidence="10 11">LV</strain>
        <tissue evidence="10">Single pupa</tissue>
    </source>
</reference>
<organism evidence="10 11">
    <name type="scientific">Plutella xylostella</name>
    <name type="common">Diamondback moth</name>
    <name type="synonym">Plutella maculipennis</name>
    <dbReference type="NCBI Taxonomy" id="51655"/>
    <lineage>
        <taxon>Eukaryota</taxon>
        <taxon>Metazoa</taxon>
        <taxon>Ecdysozoa</taxon>
        <taxon>Arthropoda</taxon>
        <taxon>Hexapoda</taxon>
        <taxon>Insecta</taxon>
        <taxon>Pterygota</taxon>
        <taxon>Neoptera</taxon>
        <taxon>Endopterygota</taxon>
        <taxon>Lepidoptera</taxon>
        <taxon>Glossata</taxon>
        <taxon>Ditrysia</taxon>
        <taxon>Yponomeutoidea</taxon>
        <taxon>Plutellidae</taxon>
        <taxon>Plutella</taxon>
    </lineage>
</organism>
<dbReference type="EMBL" id="JAHIBW010000025">
    <property type="protein sequence ID" value="KAG7298114.1"/>
    <property type="molecule type" value="Genomic_DNA"/>
</dbReference>
<dbReference type="PANTHER" id="PTHR14871:SF1">
    <property type="entry name" value="DYNEIN REGULATORY COMPLEX PROTEIN 9"/>
    <property type="match status" value="1"/>
</dbReference>
<comment type="subcellular location">
    <subcellularLocation>
        <location evidence="1">Cytoplasm</location>
        <location evidence="1">Cytoskeleton</location>
        <location evidence="1">Flagellum axoneme</location>
    </subcellularLocation>
</comment>
<keyword evidence="4" id="KW-0963">Cytoplasm</keyword>
<evidence type="ECO:0000256" key="7">
    <source>
        <dbReference type="ARBA" id="ARBA00023212"/>
    </source>
</evidence>
<keyword evidence="11" id="KW-1185">Reference proteome</keyword>
<dbReference type="Proteomes" id="UP000823941">
    <property type="component" value="Chromosome 25"/>
</dbReference>